<reference evidence="2 3" key="1">
    <citation type="submission" date="2014-02" db="EMBL/GenBank/DDBJ databases">
        <title>The genome sequence of the entomopathogenic fungus Metarhizium robertsii ARSEF 2575.</title>
        <authorList>
            <person name="Giuliano Garisto Donzelli B."/>
            <person name="Roe B.A."/>
            <person name="Macmil S.L."/>
            <person name="Krasnoff S.B."/>
            <person name="Gibson D.M."/>
        </authorList>
    </citation>
    <scope>NUCLEOTIDE SEQUENCE [LARGE SCALE GENOMIC DNA]</scope>
    <source>
        <strain evidence="2 3">ARSEF 2575</strain>
    </source>
</reference>
<proteinExistence type="predicted"/>
<gene>
    <name evidence="2" type="ORF">X797_008767</name>
</gene>
<evidence type="ECO:0000313" key="3">
    <source>
        <dbReference type="Proteomes" id="UP000030151"/>
    </source>
</evidence>
<accession>A0A0A1URP0</accession>
<evidence type="ECO:0000313" key="2">
    <source>
        <dbReference type="EMBL" id="EXU98162.1"/>
    </source>
</evidence>
<name>A0A0A1URP0_9HYPO</name>
<dbReference type="AlphaFoldDB" id="A0A0A1URP0"/>
<dbReference type="EMBL" id="JELW01000029">
    <property type="protein sequence ID" value="EXU98162.1"/>
    <property type="molecule type" value="Genomic_DNA"/>
</dbReference>
<dbReference type="Proteomes" id="UP000030151">
    <property type="component" value="Unassembled WGS sequence"/>
</dbReference>
<feature type="compositionally biased region" description="Polar residues" evidence="1">
    <location>
        <begin position="235"/>
        <end position="244"/>
    </location>
</feature>
<feature type="region of interest" description="Disordered" evidence="1">
    <location>
        <begin position="201"/>
        <end position="244"/>
    </location>
</feature>
<evidence type="ECO:0000256" key="1">
    <source>
        <dbReference type="SAM" id="MobiDB-lite"/>
    </source>
</evidence>
<organism evidence="2 3">
    <name type="scientific">Metarhizium robertsii</name>
    <dbReference type="NCBI Taxonomy" id="568076"/>
    <lineage>
        <taxon>Eukaryota</taxon>
        <taxon>Fungi</taxon>
        <taxon>Dikarya</taxon>
        <taxon>Ascomycota</taxon>
        <taxon>Pezizomycotina</taxon>
        <taxon>Sordariomycetes</taxon>
        <taxon>Hypocreomycetidae</taxon>
        <taxon>Hypocreales</taxon>
        <taxon>Clavicipitaceae</taxon>
        <taxon>Metarhizium</taxon>
    </lineage>
</organism>
<comment type="caution">
    <text evidence="2">The sequence shown here is derived from an EMBL/GenBank/DDBJ whole genome shotgun (WGS) entry which is preliminary data.</text>
</comment>
<sequence>MARLTALASEPTASLEIINGKEMYHNDVFSILACLLWPATAIHSMCLTSPIISLEAGQSVLSAAINAPQSTRCYATMNFGDSSFLPLRFNFSTTQCDGQMIATFTTPAEAMHWILSVLRYQANITNGTSGPSMQLDREARVGCITELLKTSNVVITKVMPTRTATDTVVSVFTSTTTLFTKSQTLITTSIPAQSQFISGVSTPPFTMTDKDPTRTDTAAARAPSVGSVRAEMPPSSVSGKNVITTPPSALTTDKVFDSAATRVTTPVTSSVVVTLLTTTLLRTVTLLIMSNPRLPPLRPTETKQDVPRGSSDPRRGPSSSSLNLGLEQENGSSINTCRAIHALWNQDMKEAAVRMYRVESSLRASQEEVTRRNTQQEEDMLNLRAKVLSGMSIVVSART</sequence>
<protein>
    <submittedName>
        <fullName evidence="2">Uncharacterized protein</fullName>
    </submittedName>
</protein>
<dbReference type="HOGENOM" id="CLU_055663_0_0_1"/>
<feature type="compositionally biased region" description="Basic and acidic residues" evidence="1">
    <location>
        <begin position="300"/>
        <end position="315"/>
    </location>
</feature>
<feature type="region of interest" description="Disordered" evidence="1">
    <location>
        <begin position="292"/>
        <end position="328"/>
    </location>
</feature>